<keyword evidence="8" id="KW-1185">Reference proteome</keyword>
<keyword evidence="4" id="KW-0472">Membrane</keyword>
<dbReference type="GO" id="GO:0009279">
    <property type="term" value="C:cell outer membrane"/>
    <property type="evidence" value="ECO:0007669"/>
    <property type="project" value="UniProtKB-SubCell"/>
</dbReference>
<dbReference type="PANTHER" id="PTHR38776">
    <property type="entry name" value="MLTA-INTERACTING PROTEIN-RELATED"/>
    <property type="match status" value="1"/>
</dbReference>
<dbReference type="Proteomes" id="UP001333710">
    <property type="component" value="Chromosome"/>
</dbReference>
<evidence type="ECO:0000256" key="1">
    <source>
        <dbReference type="ARBA" id="ARBA00004442"/>
    </source>
</evidence>
<name>A0AA48HM89_9ALTE</name>
<reference evidence="7" key="1">
    <citation type="submission" date="2023-01" db="EMBL/GenBank/DDBJ databases">
        <title>Complete genome sequence of Planctobacterium marinum strain Dej080120_11.</title>
        <authorList>
            <person name="Ueki S."/>
            <person name="Maruyama F."/>
        </authorList>
    </citation>
    <scope>NUCLEOTIDE SEQUENCE</scope>
    <source>
        <strain evidence="7">Dej080120_11</strain>
    </source>
</reference>
<dbReference type="Pfam" id="PF06629">
    <property type="entry name" value="MipA"/>
    <property type="match status" value="1"/>
</dbReference>
<organism evidence="7 8">
    <name type="scientific">Planctobacterium marinum</name>
    <dbReference type="NCBI Taxonomy" id="1631968"/>
    <lineage>
        <taxon>Bacteria</taxon>
        <taxon>Pseudomonadati</taxon>
        <taxon>Pseudomonadota</taxon>
        <taxon>Gammaproteobacteria</taxon>
        <taxon>Alteromonadales</taxon>
        <taxon>Alteromonadaceae</taxon>
        <taxon>Planctobacterium</taxon>
    </lineage>
</organism>
<dbReference type="AlphaFoldDB" id="A0AA48HM89"/>
<dbReference type="GO" id="GO:0009252">
    <property type="term" value="P:peptidoglycan biosynthetic process"/>
    <property type="evidence" value="ECO:0007669"/>
    <property type="project" value="TreeGrafter"/>
</dbReference>
<keyword evidence="5" id="KW-0998">Cell outer membrane</keyword>
<comment type="similarity">
    <text evidence="2">Belongs to the MipA/OmpV family.</text>
</comment>
<accession>A0AA48HM89</accession>
<evidence type="ECO:0000256" key="4">
    <source>
        <dbReference type="ARBA" id="ARBA00023136"/>
    </source>
</evidence>
<keyword evidence="3 6" id="KW-0732">Signal</keyword>
<dbReference type="RefSeq" id="WP_338291019.1">
    <property type="nucleotide sequence ID" value="NZ_AP027272.1"/>
</dbReference>
<dbReference type="PANTHER" id="PTHR38776:SF1">
    <property type="entry name" value="MLTA-INTERACTING PROTEIN-RELATED"/>
    <property type="match status" value="1"/>
</dbReference>
<evidence type="ECO:0000256" key="3">
    <source>
        <dbReference type="ARBA" id="ARBA00022729"/>
    </source>
</evidence>
<evidence type="ECO:0000313" key="8">
    <source>
        <dbReference type="Proteomes" id="UP001333710"/>
    </source>
</evidence>
<evidence type="ECO:0000256" key="2">
    <source>
        <dbReference type="ARBA" id="ARBA00005722"/>
    </source>
</evidence>
<comment type="subcellular location">
    <subcellularLocation>
        <location evidence="1">Cell outer membrane</location>
    </subcellularLocation>
</comment>
<evidence type="ECO:0000256" key="6">
    <source>
        <dbReference type="SAM" id="SignalP"/>
    </source>
</evidence>
<feature type="chain" id="PRO_5041343275" evidence="6">
    <location>
        <begin position="22"/>
        <end position="243"/>
    </location>
</feature>
<evidence type="ECO:0000313" key="7">
    <source>
        <dbReference type="EMBL" id="BDX05067.1"/>
    </source>
</evidence>
<sequence>MRILTAGLLSAALLLSTESQAKQQHMGWGVGLAAIVQDQGYRGGDAETQIFPMVFYQGQHFYWQGPELGYRVANNFTLFAEYRFDGFELDDSDFFAGMEERKGSLDLGAAYKFETKLVDLTLSGQADVLSEHEGYEFSATLSKGFPALGGRLTPSLEVSYLSDSLVDYYYGVRTSEATDLRPEYIADNTVNVSLGISGMWPVTDNQNIIAAFNYSILGSEIEDSPLMEEGESSNLFVGYVYRF</sequence>
<evidence type="ECO:0000256" key="5">
    <source>
        <dbReference type="ARBA" id="ARBA00023237"/>
    </source>
</evidence>
<protein>
    <submittedName>
        <fullName evidence="7">Structural protein MipA</fullName>
    </submittedName>
</protein>
<feature type="signal peptide" evidence="6">
    <location>
        <begin position="1"/>
        <end position="21"/>
    </location>
</feature>
<dbReference type="InterPro" id="IPR010583">
    <property type="entry name" value="MipA"/>
</dbReference>
<dbReference type="EMBL" id="AP027272">
    <property type="protein sequence ID" value="BDX05067.1"/>
    <property type="molecule type" value="Genomic_DNA"/>
</dbReference>
<gene>
    <name evidence="7" type="ORF">MACH26_05880</name>
</gene>
<dbReference type="KEGG" id="pmaw:MACH26_05880"/>
<proteinExistence type="inferred from homology"/>